<dbReference type="RefSeq" id="WP_054901909.1">
    <property type="nucleotide sequence ID" value="NZ_CP060529.1"/>
</dbReference>
<accession>A0A7W2KX75</accession>
<dbReference type="EMBL" id="JACGDG010000001">
    <property type="protein sequence ID" value="MBA6114395.1"/>
    <property type="molecule type" value="Genomic_DNA"/>
</dbReference>
<dbReference type="AlphaFoldDB" id="A0A7W2KX75"/>
<gene>
    <name evidence="2" type="ORF">H4C47_01440</name>
</gene>
<name>A0A7W2KX75_PSEPU</name>
<protein>
    <submittedName>
        <fullName evidence="2">Uncharacterized protein</fullName>
    </submittedName>
</protein>
<feature type="compositionally biased region" description="Pro residues" evidence="1">
    <location>
        <begin position="42"/>
        <end position="56"/>
    </location>
</feature>
<dbReference type="Proteomes" id="UP000553948">
    <property type="component" value="Unassembled WGS sequence"/>
</dbReference>
<evidence type="ECO:0000313" key="2">
    <source>
        <dbReference type="EMBL" id="MBA6114395.1"/>
    </source>
</evidence>
<feature type="region of interest" description="Disordered" evidence="1">
    <location>
        <begin position="42"/>
        <end position="65"/>
    </location>
</feature>
<proteinExistence type="predicted"/>
<sequence length="65" mass="6986">MPCANLHTPRTLSSEELELVAGGHDATIMPVFPPVTIKPDVPPPHLPRVPDIPPPNDIRGPNIPL</sequence>
<evidence type="ECO:0000256" key="1">
    <source>
        <dbReference type="SAM" id="MobiDB-lite"/>
    </source>
</evidence>
<comment type="caution">
    <text evidence="2">The sequence shown here is derived from an EMBL/GenBank/DDBJ whole genome shotgun (WGS) entry which is preliminary data.</text>
</comment>
<evidence type="ECO:0000313" key="3">
    <source>
        <dbReference type="Proteomes" id="UP000553948"/>
    </source>
</evidence>
<reference evidence="2 3" key="1">
    <citation type="submission" date="2020-07" db="EMBL/GenBank/DDBJ databases">
        <title>Diversity of carbapenemase encoding genes among Pseudomonas putida group clinical isolates in a tertiary Brazilian hospital.</title>
        <authorList>
            <person name="Alberto-Lei F."/>
            <person name="Nodari C.S."/>
            <person name="Streling A.P."/>
            <person name="Paulino J.T."/>
            <person name="Bessa-Neto F.O."/>
            <person name="Cayo R."/>
            <person name="Gales A.C."/>
        </authorList>
    </citation>
    <scope>NUCLEOTIDE SEQUENCE [LARGE SCALE GENOMIC DNA]</scope>
    <source>
        <strain evidence="2 3">12464</strain>
    </source>
</reference>
<organism evidence="2 3">
    <name type="scientific">Pseudomonas putida</name>
    <name type="common">Arthrobacter siderocapsulatus</name>
    <dbReference type="NCBI Taxonomy" id="303"/>
    <lineage>
        <taxon>Bacteria</taxon>
        <taxon>Pseudomonadati</taxon>
        <taxon>Pseudomonadota</taxon>
        <taxon>Gammaproteobacteria</taxon>
        <taxon>Pseudomonadales</taxon>
        <taxon>Pseudomonadaceae</taxon>
        <taxon>Pseudomonas</taxon>
    </lineage>
</organism>